<dbReference type="Proteomes" id="UP000054485">
    <property type="component" value="Unassembled WGS sequence"/>
</dbReference>
<reference evidence="1 2" key="1">
    <citation type="submission" date="2014-04" db="EMBL/GenBank/DDBJ databases">
        <authorList>
            <consortium name="DOE Joint Genome Institute"/>
            <person name="Kuo A."/>
            <person name="Ruytinx J."/>
            <person name="Rineau F."/>
            <person name="Colpaert J."/>
            <person name="Kohler A."/>
            <person name="Nagy L.G."/>
            <person name="Floudas D."/>
            <person name="Copeland A."/>
            <person name="Barry K.W."/>
            <person name="Cichocki N."/>
            <person name="Veneault-Fourrey C."/>
            <person name="LaButti K."/>
            <person name="Lindquist E.A."/>
            <person name="Lipzen A."/>
            <person name="Lundell T."/>
            <person name="Morin E."/>
            <person name="Murat C."/>
            <person name="Sun H."/>
            <person name="Tunlid A."/>
            <person name="Henrissat B."/>
            <person name="Grigoriev I.V."/>
            <person name="Hibbett D.S."/>
            <person name="Martin F."/>
            <person name="Nordberg H.P."/>
            <person name="Cantor M.N."/>
            <person name="Hua S.X."/>
        </authorList>
    </citation>
    <scope>NUCLEOTIDE SEQUENCE [LARGE SCALE GENOMIC DNA]</scope>
    <source>
        <strain evidence="1 2">UH-Slu-Lm8-n1</strain>
    </source>
</reference>
<dbReference type="InParanoid" id="A0A0D0BED2"/>
<proteinExistence type="predicted"/>
<protein>
    <submittedName>
        <fullName evidence="1">Uncharacterized protein</fullName>
    </submittedName>
</protein>
<evidence type="ECO:0000313" key="1">
    <source>
        <dbReference type="EMBL" id="KIK48159.1"/>
    </source>
</evidence>
<reference evidence="2" key="2">
    <citation type="submission" date="2015-01" db="EMBL/GenBank/DDBJ databases">
        <title>Evolutionary Origins and Diversification of the Mycorrhizal Mutualists.</title>
        <authorList>
            <consortium name="DOE Joint Genome Institute"/>
            <consortium name="Mycorrhizal Genomics Consortium"/>
            <person name="Kohler A."/>
            <person name="Kuo A."/>
            <person name="Nagy L.G."/>
            <person name="Floudas D."/>
            <person name="Copeland A."/>
            <person name="Barry K.W."/>
            <person name="Cichocki N."/>
            <person name="Veneault-Fourrey C."/>
            <person name="LaButti K."/>
            <person name="Lindquist E.A."/>
            <person name="Lipzen A."/>
            <person name="Lundell T."/>
            <person name="Morin E."/>
            <person name="Murat C."/>
            <person name="Riley R."/>
            <person name="Ohm R."/>
            <person name="Sun H."/>
            <person name="Tunlid A."/>
            <person name="Henrissat B."/>
            <person name="Grigoriev I.V."/>
            <person name="Hibbett D.S."/>
            <person name="Martin F."/>
        </authorList>
    </citation>
    <scope>NUCLEOTIDE SEQUENCE [LARGE SCALE GENOMIC DNA]</scope>
    <source>
        <strain evidence="2">UH-Slu-Lm8-n1</strain>
    </source>
</reference>
<dbReference type="EMBL" id="KN835140">
    <property type="protein sequence ID" value="KIK48159.1"/>
    <property type="molecule type" value="Genomic_DNA"/>
</dbReference>
<evidence type="ECO:0000313" key="2">
    <source>
        <dbReference type="Proteomes" id="UP000054485"/>
    </source>
</evidence>
<dbReference type="AlphaFoldDB" id="A0A0D0BED2"/>
<dbReference type="OrthoDB" id="2683077at2759"/>
<accession>A0A0D0BED2</accession>
<sequence length="272" mass="29139">MLIATLSDLVDKPIQLRYRFYAPPQALRTRIQAGIRLTNGRFVHHHFQVADPTGIESITGGRGGGEPAAAAIVGRGRFVSVDEHNSLATAMDRTTVTGSDHRDIDFPGTVADNTELSQYSQANLPPHSTVLITLSDNTTQACRNFAQQQQLEGTTVPDEVCDAGGLSTLDSDANQAVMMWGDSRFETPFVVVNGMTVVPDGNDETVNGSALSPSHGDSCIMDEWEHISQAVVAAARAASQLEHAAEESRSLALAAAMDSYIDWPDDDSDVEG</sequence>
<dbReference type="HOGENOM" id="CLU_1023690_0_0_1"/>
<gene>
    <name evidence="1" type="ORF">CY34DRAFT_8431</name>
</gene>
<name>A0A0D0BED2_9AGAM</name>
<keyword evidence="2" id="KW-1185">Reference proteome</keyword>
<organism evidence="1 2">
    <name type="scientific">Suillus luteus UH-Slu-Lm8-n1</name>
    <dbReference type="NCBI Taxonomy" id="930992"/>
    <lineage>
        <taxon>Eukaryota</taxon>
        <taxon>Fungi</taxon>
        <taxon>Dikarya</taxon>
        <taxon>Basidiomycota</taxon>
        <taxon>Agaricomycotina</taxon>
        <taxon>Agaricomycetes</taxon>
        <taxon>Agaricomycetidae</taxon>
        <taxon>Boletales</taxon>
        <taxon>Suillineae</taxon>
        <taxon>Suillaceae</taxon>
        <taxon>Suillus</taxon>
    </lineage>
</organism>